<accession>A0ABV2CQ12</accession>
<feature type="chain" id="PRO_5045139046" evidence="2">
    <location>
        <begin position="25"/>
        <end position="128"/>
    </location>
</feature>
<feature type="signal peptide" evidence="2">
    <location>
        <begin position="1"/>
        <end position="24"/>
    </location>
</feature>
<dbReference type="Gene3D" id="2.40.50.200">
    <property type="entry name" value="Bacterial OB-fold"/>
    <property type="match status" value="1"/>
</dbReference>
<evidence type="ECO:0000313" key="3">
    <source>
        <dbReference type="EMBL" id="MET1489572.1"/>
    </source>
</evidence>
<dbReference type="Proteomes" id="UP001548590">
    <property type="component" value="Unassembled WGS sequence"/>
</dbReference>
<dbReference type="PANTHER" id="PTHR36571:SF1">
    <property type="entry name" value="PROTEIN YGIW"/>
    <property type="match status" value="1"/>
</dbReference>
<protein>
    <submittedName>
        <fullName evidence="3">NirD/YgiW/YdeI family stress tolerance protein</fullName>
    </submittedName>
</protein>
<dbReference type="RefSeq" id="WP_345925238.1">
    <property type="nucleotide sequence ID" value="NZ_JBDIVF010000002.1"/>
</dbReference>
<dbReference type="NCBIfam" id="NF033674">
    <property type="entry name" value="stress_OB_fold"/>
    <property type="match status" value="1"/>
</dbReference>
<sequence length="128" mass="14024">MNTRLATTLASLSLLGWLALPASAQYVGPAAAATDVKTLQGSLVDRYVTLTGHITRQLDHDLYEFSDGSGSMLLDVDDDHDHKKKHRVWPWPAGSAIDQHTRVEIQGKYVGKALGYSKVKVIAIRVVQ</sequence>
<dbReference type="SUPFAM" id="SSF101756">
    <property type="entry name" value="Hypothetical protein YgiW"/>
    <property type="match status" value="1"/>
</dbReference>
<name>A0ABV2CQ12_9RHOO</name>
<keyword evidence="1 2" id="KW-0732">Signal</keyword>
<dbReference type="InterPro" id="IPR036700">
    <property type="entry name" value="BOBF_sf"/>
</dbReference>
<comment type="caution">
    <text evidence="3">The sequence shown here is derived from an EMBL/GenBank/DDBJ whole genome shotgun (WGS) entry which is preliminary data.</text>
</comment>
<dbReference type="EMBL" id="JBEWLZ010000003">
    <property type="protein sequence ID" value="MET1489572.1"/>
    <property type="molecule type" value="Genomic_DNA"/>
</dbReference>
<dbReference type="InterPro" id="IPR005220">
    <property type="entry name" value="CarO-like"/>
</dbReference>
<evidence type="ECO:0000313" key="4">
    <source>
        <dbReference type="Proteomes" id="UP001548590"/>
    </source>
</evidence>
<evidence type="ECO:0000256" key="2">
    <source>
        <dbReference type="SAM" id="SignalP"/>
    </source>
</evidence>
<organism evidence="3 4">
    <name type="scientific">Uliginosibacterium paludis</name>
    <dbReference type="NCBI Taxonomy" id="1615952"/>
    <lineage>
        <taxon>Bacteria</taxon>
        <taxon>Pseudomonadati</taxon>
        <taxon>Pseudomonadota</taxon>
        <taxon>Betaproteobacteria</taxon>
        <taxon>Rhodocyclales</taxon>
        <taxon>Zoogloeaceae</taxon>
        <taxon>Uliginosibacterium</taxon>
    </lineage>
</organism>
<dbReference type="PANTHER" id="PTHR36571">
    <property type="entry name" value="PROTEIN YGIW"/>
    <property type="match status" value="1"/>
</dbReference>
<reference evidence="3 4" key="1">
    <citation type="submission" date="2024-07" db="EMBL/GenBank/DDBJ databases">
        <title>Uliginosibacterium paludis KCTC:42655.</title>
        <authorList>
            <person name="Kim M.K."/>
        </authorList>
    </citation>
    <scope>NUCLEOTIDE SEQUENCE [LARGE SCALE GENOMIC DNA]</scope>
    <source>
        <strain evidence="3 4">KCTC 42655</strain>
    </source>
</reference>
<keyword evidence="4" id="KW-1185">Reference proteome</keyword>
<proteinExistence type="predicted"/>
<gene>
    <name evidence="3" type="ORF">ABVT11_07010</name>
</gene>
<dbReference type="Pfam" id="PF04076">
    <property type="entry name" value="BOF"/>
    <property type="match status" value="1"/>
</dbReference>
<evidence type="ECO:0000256" key="1">
    <source>
        <dbReference type="ARBA" id="ARBA00022729"/>
    </source>
</evidence>